<evidence type="ECO:0000256" key="7">
    <source>
        <dbReference type="SAM" id="SignalP"/>
    </source>
</evidence>
<evidence type="ECO:0000256" key="3">
    <source>
        <dbReference type="ARBA" id="ARBA00022656"/>
    </source>
</evidence>
<proteinExistence type="evidence at transcript level"/>
<dbReference type="CDD" id="cd19423">
    <property type="entry name" value="lipocalin_LTBP1-like"/>
    <property type="match status" value="1"/>
</dbReference>
<dbReference type="Pfam" id="PF03973">
    <property type="entry name" value="Triabin"/>
    <property type="match status" value="1"/>
</dbReference>
<feature type="chain" id="PRO_5004175091" evidence="7">
    <location>
        <begin position="19"/>
        <end position="179"/>
    </location>
</feature>
<protein>
    <submittedName>
        <fullName evidence="8">Salivary lipocalin 1</fullName>
    </submittedName>
</protein>
<evidence type="ECO:0000256" key="4">
    <source>
        <dbReference type="ARBA" id="ARBA00022729"/>
    </source>
</evidence>
<dbReference type="EMBL" id="DQ846787">
    <property type="protein sequence ID" value="ABH09421.1"/>
    <property type="molecule type" value="mRNA"/>
</dbReference>
<dbReference type="SUPFAM" id="SSF50814">
    <property type="entry name" value="Lipocalins"/>
    <property type="match status" value="1"/>
</dbReference>
<keyword evidence="2" id="KW-0964">Secreted</keyword>
<evidence type="ECO:0000256" key="6">
    <source>
        <dbReference type="ARBA" id="ARBA00034121"/>
    </source>
</evidence>
<feature type="signal peptide" evidence="7">
    <location>
        <begin position="1"/>
        <end position="18"/>
    </location>
</feature>
<dbReference type="GO" id="GO:0030682">
    <property type="term" value="P:symbiont-mediated perturbation of host defenses"/>
    <property type="evidence" value="ECO:0007669"/>
    <property type="project" value="InterPro"/>
</dbReference>
<keyword evidence="5" id="KW-1199">Hemostasis impairing toxin</keyword>
<evidence type="ECO:0000313" key="8">
    <source>
        <dbReference type="EMBL" id="ABH09421.1"/>
    </source>
</evidence>
<sequence length="179" mass="20168">MRTFIALSFFGILTYAYAATTGISQCQEVNGMEGFSATNFFTRTWYVTHVQKETSKTVCQTFTASKPTNTTYVVEYTFENDKGVRNNVRCEGERGEYKKITFNCKNGGTTFTAVFVVMDTDYNNYALFYRCVTMASGDKDDNYLVLSRTDGNQQIPTNLTSLTTGLDLKSCEEIKSKVL</sequence>
<dbReference type="Gene3D" id="2.40.128.20">
    <property type="match status" value="1"/>
</dbReference>
<evidence type="ECO:0000256" key="2">
    <source>
        <dbReference type="ARBA" id="ARBA00022525"/>
    </source>
</evidence>
<evidence type="ECO:0000256" key="1">
    <source>
        <dbReference type="ARBA" id="ARBA00004613"/>
    </source>
</evidence>
<name>Q0MTE8_TRIBS</name>
<dbReference type="GO" id="GO:0090729">
    <property type="term" value="F:toxin activity"/>
    <property type="evidence" value="ECO:0007669"/>
    <property type="project" value="UniProtKB-KW"/>
</dbReference>
<dbReference type="AlphaFoldDB" id="Q0MTE8"/>
<keyword evidence="3" id="KW-0800">Toxin</keyword>
<accession>Q0MTE8</accession>
<dbReference type="GO" id="GO:0005576">
    <property type="term" value="C:extracellular region"/>
    <property type="evidence" value="ECO:0007669"/>
    <property type="project" value="UniProtKB-SubCell"/>
</dbReference>
<evidence type="ECO:0000256" key="5">
    <source>
        <dbReference type="ARBA" id="ARBA00023240"/>
    </source>
</evidence>
<dbReference type="InterPro" id="IPR005657">
    <property type="entry name" value="Triabi/Procalin"/>
</dbReference>
<comment type="similarity">
    <text evidence="6">Belongs to the calycin superfamily. Triabin family.</text>
</comment>
<keyword evidence="4 7" id="KW-0732">Signal</keyword>
<dbReference type="InterPro" id="IPR012674">
    <property type="entry name" value="Calycin"/>
</dbReference>
<reference evidence="8" key="1">
    <citation type="journal article" date="2007" name="Insect Biochem. Mol. Biol.">
        <title>The sialotranscriptome of the blood-sucking bug Triatoma brasiliensis (Hemiptera, Triatominae).</title>
        <authorList>
            <person name="Santos A."/>
            <person name="Ribeiro J.M."/>
            <person name="Lehane M.J."/>
            <person name="Gontijo N.F."/>
            <person name="Veloso A.B."/>
            <person name="Sant'Anna M.R."/>
            <person name="Nascimento Araujo R."/>
            <person name="Grisard E.C."/>
            <person name="Pereira M.H."/>
        </authorList>
    </citation>
    <scope>NUCLEOTIDE SEQUENCE</scope>
    <source>
        <strain evidence="8">TB-1</strain>
    </source>
</reference>
<organism evidence="8">
    <name type="scientific">Triatoma brasiliensis</name>
    <name type="common">Blood-sucking bug</name>
    <dbReference type="NCBI Taxonomy" id="65344"/>
    <lineage>
        <taxon>Eukaryota</taxon>
        <taxon>Metazoa</taxon>
        <taxon>Ecdysozoa</taxon>
        <taxon>Arthropoda</taxon>
        <taxon>Hexapoda</taxon>
        <taxon>Insecta</taxon>
        <taxon>Pterygota</taxon>
        <taxon>Neoptera</taxon>
        <taxon>Paraneoptera</taxon>
        <taxon>Hemiptera</taxon>
        <taxon>Heteroptera</taxon>
        <taxon>Panheteroptera</taxon>
        <taxon>Cimicomorpha</taxon>
        <taxon>Reduviidae</taxon>
        <taxon>Triatominae</taxon>
        <taxon>Triatoma</taxon>
    </lineage>
</organism>
<comment type="subcellular location">
    <subcellularLocation>
        <location evidence="1">Secreted</location>
    </subcellularLocation>
</comment>